<keyword evidence="2" id="KW-0805">Transcription regulation</keyword>
<evidence type="ECO:0000256" key="3">
    <source>
        <dbReference type="ARBA" id="ARBA00023125"/>
    </source>
</evidence>
<keyword evidence="4" id="KW-0804">Transcription</keyword>
<dbReference type="EMBL" id="CVRB01000001">
    <property type="protein sequence ID" value="CRK81476.1"/>
    <property type="molecule type" value="Genomic_DNA"/>
</dbReference>
<comment type="similarity">
    <text evidence="1">Belongs to the SorC transcriptional regulatory family.</text>
</comment>
<keyword evidence="8" id="KW-1185">Reference proteome</keyword>
<dbReference type="AlphaFoldDB" id="A0A0U1NTV9"/>
<dbReference type="InterPro" id="IPR036390">
    <property type="entry name" value="WH_DNA-bd_sf"/>
</dbReference>
<dbReference type="InterPro" id="IPR048715">
    <property type="entry name" value="CggR_N"/>
</dbReference>
<evidence type="ECO:0000256" key="1">
    <source>
        <dbReference type="ARBA" id="ARBA00010466"/>
    </source>
</evidence>
<reference evidence="8" key="1">
    <citation type="submission" date="2015-05" db="EMBL/GenBank/DDBJ databases">
        <authorList>
            <person name="Urmite Genomes"/>
        </authorList>
    </citation>
    <scope>NUCLEOTIDE SEQUENCE [LARGE SCALE GENOMIC DNA]</scope>
    <source>
        <strain evidence="8">LF1</strain>
    </source>
</reference>
<dbReference type="Gene3D" id="3.40.50.1360">
    <property type="match status" value="1"/>
</dbReference>
<evidence type="ECO:0000313" key="7">
    <source>
        <dbReference type="EMBL" id="CRK81476.1"/>
    </source>
</evidence>
<evidence type="ECO:0000313" key="8">
    <source>
        <dbReference type="Proteomes" id="UP000199087"/>
    </source>
</evidence>
<dbReference type="PANTHER" id="PTHR34294">
    <property type="entry name" value="TRANSCRIPTIONAL REGULATOR-RELATED"/>
    <property type="match status" value="1"/>
</dbReference>
<dbReference type="InterPro" id="IPR037171">
    <property type="entry name" value="NagB/RpiA_transferase-like"/>
</dbReference>
<dbReference type="PANTHER" id="PTHR34294:SF5">
    <property type="entry name" value="CENTRAL GLYCOLYTIC GENES REGULATOR"/>
    <property type="match status" value="1"/>
</dbReference>
<accession>A0A0U1NTV9</accession>
<dbReference type="STRING" id="1499688.BN000_01379"/>
<dbReference type="OrthoDB" id="9793820at2"/>
<keyword evidence="3" id="KW-0238">DNA-binding</keyword>
<dbReference type="InterPro" id="IPR051054">
    <property type="entry name" value="SorC_transcr_regulators"/>
</dbReference>
<dbReference type="Proteomes" id="UP000199087">
    <property type="component" value="Unassembled WGS sequence"/>
</dbReference>
<feature type="domain" description="CggR N-terminal DNA binding" evidence="6">
    <location>
        <begin position="18"/>
        <end position="88"/>
    </location>
</feature>
<evidence type="ECO:0000256" key="4">
    <source>
        <dbReference type="ARBA" id="ARBA00023163"/>
    </source>
</evidence>
<evidence type="ECO:0000256" key="2">
    <source>
        <dbReference type="ARBA" id="ARBA00023015"/>
    </source>
</evidence>
<evidence type="ECO:0000259" key="6">
    <source>
        <dbReference type="Pfam" id="PF21715"/>
    </source>
</evidence>
<name>A0A0U1NTV9_9BACI</name>
<dbReference type="Pfam" id="PF04198">
    <property type="entry name" value="Sugar-bind"/>
    <property type="match status" value="1"/>
</dbReference>
<feature type="domain" description="Sugar-binding" evidence="5">
    <location>
        <begin position="95"/>
        <end position="337"/>
    </location>
</feature>
<dbReference type="GO" id="GO:0030246">
    <property type="term" value="F:carbohydrate binding"/>
    <property type="evidence" value="ECO:0007669"/>
    <property type="project" value="InterPro"/>
</dbReference>
<proteinExistence type="inferred from homology"/>
<sequence>MQSIIDLQKRLLPDLLQVLHKRYSILRSIGYMQPVGRRSLAASLGLTERVLRSEVDFLKDQNLLTINNVGMSLTSEGKNLLEDLECLMRKLKGIDVLELELKHQLGIKKVVIVPGDSDLSPMVKSDLGKACANWMKNLLSGENIIAVTGGSTMAAVAEGLTPEYGQKELLFVPARGGIGEDVHNQANTICSIMAQNTLSKYRVFYVPDQVSTEIYESLIKDPGIHEILNLINSASIVLHGIGDAITMAKRRKTSPEVMELLKMDHAVGEAFGYYFNEAGDIVHKVTTIGMQLEDLKKIPNIIAVAGGASKAKAIKAYMKQAPAETVLITDEGVAKQLTSY</sequence>
<dbReference type="GO" id="GO:0003677">
    <property type="term" value="F:DNA binding"/>
    <property type="evidence" value="ECO:0007669"/>
    <property type="project" value="UniProtKB-KW"/>
</dbReference>
<organism evidence="7 8">
    <name type="scientific">Neobacillus massiliamazoniensis</name>
    <dbReference type="NCBI Taxonomy" id="1499688"/>
    <lineage>
        <taxon>Bacteria</taxon>
        <taxon>Bacillati</taxon>
        <taxon>Bacillota</taxon>
        <taxon>Bacilli</taxon>
        <taxon>Bacillales</taxon>
        <taxon>Bacillaceae</taxon>
        <taxon>Neobacillus</taxon>
    </lineage>
</organism>
<dbReference type="RefSeq" id="WP_090632589.1">
    <property type="nucleotide sequence ID" value="NZ_CVRB01000001.1"/>
</dbReference>
<dbReference type="Pfam" id="PF21715">
    <property type="entry name" value="CggR_N"/>
    <property type="match status" value="1"/>
</dbReference>
<dbReference type="Gene3D" id="1.10.10.10">
    <property type="entry name" value="Winged helix-like DNA-binding domain superfamily/Winged helix DNA-binding domain"/>
    <property type="match status" value="1"/>
</dbReference>
<evidence type="ECO:0000259" key="5">
    <source>
        <dbReference type="Pfam" id="PF04198"/>
    </source>
</evidence>
<gene>
    <name evidence="7" type="primary">cggR</name>
    <name evidence="7" type="ORF">BN000_01379</name>
</gene>
<dbReference type="InterPro" id="IPR007324">
    <property type="entry name" value="Sugar-bd_dom_put"/>
</dbReference>
<dbReference type="SUPFAM" id="SSF46785">
    <property type="entry name" value="Winged helix' DNA-binding domain"/>
    <property type="match status" value="1"/>
</dbReference>
<protein>
    <submittedName>
        <fullName evidence="7">DeoR family transcriptional regulator</fullName>
    </submittedName>
</protein>
<dbReference type="InterPro" id="IPR036388">
    <property type="entry name" value="WH-like_DNA-bd_sf"/>
</dbReference>
<dbReference type="SUPFAM" id="SSF100950">
    <property type="entry name" value="NagB/RpiA/CoA transferase-like"/>
    <property type="match status" value="1"/>
</dbReference>